<keyword evidence="4 5" id="KW-0472">Membrane</keyword>
<evidence type="ECO:0000256" key="5">
    <source>
        <dbReference type="SAM" id="Phobius"/>
    </source>
</evidence>
<dbReference type="InterPro" id="IPR005829">
    <property type="entry name" value="Sugar_transporter_CS"/>
</dbReference>
<dbReference type="PANTHER" id="PTHR23530:SF1">
    <property type="entry name" value="PERMEASE, MAJOR FACILITATOR SUPERFAMILY-RELATED"/>
    <property type="match status" value="1"/>
</dbReference>
<feature type="transmembrane region" description="Helical" evidence="5">
    <location>
        <begin position="300"/>
        <end position="327"/>
    </location>
</feature>
<feature type="transmembrane region" description="Helical" evidence="5">
    <location>
        <begin position="226"/>
        <end position="245"/>
    </location>
</feature>
<dbReference type="PROSITE" id="PS00216">
    <property type="entry name" value="SUGAR_TRANSPORT_1"/>
    <property type="match status" value="1"/>
</dbReference>
<evidence type="ECO:0000313" key="7">
    <source>
        <dbReference type="Proteomes" id="UP000198959"/>
    </source>
</evidence>
<evidence type="ECO:0000256" key="4">
    <source>
        <dbReference type="ARBA" id="ARBA00023136"/>
    </source>
</evidence>
<dbReference type="InterPro" id="IPR036259">
    <property type="entry name" value="MFS_trans_sf"/>
</dbReference>
<feature type="transmembrane region" description="Helical" evidence="5">
    <location>
        <begin position="265"/>
        <end position="288"/>
    </location>
</feature>
<evidence type="ECO:0000313" key="6">
    <source>
        <dbReference type="EMBL" id="SCL24953.1"/>
    </source>
</evidence>
<keyword evidence="3 5" id="KW-1133">Transmembrane helix</keyword>
<organism evidence="6 7">
    <name type="scientific">Micromonospora pallida</name>
    <dbReference type="NCBI Taxonomy" id="145854"/>
    <lineage>
        <taxon>Bacteria</taxon>
        <taxon>Bacillati</taxon>
        <taxon>Actinomycetota</taxon>
        <taxon>Actinomycetes</taxon>
        <taxon>Micromonosporales</taxon>
        <taxon>Micromonosporaceae</taxon>
        <taxon>Micromonospora</taxon>
    </lineage>
</organism>
<dbReference type="AlphaFoldDB" id="A0A1C6S693"/>
<feature type="transmembrane region" description="Helical" evidence="5">
    <location>
        <begin position="77"/>
        <end position="105"/>
    </location>
</feature>
<dbReference type="STRING" id="145854.GA0074692_1869"/>
<dbReference type="GO" id="GO:0016020">
    <property type="term" value="C:membrane"/>
    <property type="evidence" value="ECO:0007669"/>
    <property type="project" value="UniProtKB-SubCell"/>
</dbReference>
<dbReference type="OrthoDB" id="3513479at2"/>
<dbReference type="Gene3D" id="1.20.1250.20">
    <property type="entry name" value="MFS general substrate transporter like domains"/>
    <property type="match status" value="1"/>
</dbReference>
<dbReference type="InterPro" id="IPR053160">
    <property type="entry name" value="MFS_DHA3_Transporter"/>
</dbReference>
<keyword evidence="7" id="KW-1185">Reference proteome</keyword>
<evidence type="ECO:0000256" key="3">
    <source>
        <dbReference type="ARBA" id="ARBA00022989"/>
    </source>
</evidence>
<gene>
    <name evidence="6" type="ORF">GA0074692_1869</name>
</gene>
<keyword evidence="2 5" id="KW-0812">Transmembrane</keyword>
<comment type="subcellular location">
    <subcellularLocation>
        <location evidence="1">Membrane</location>
        <topology evidence="1">Multi-pass membrane protein</topology>
    </subcellularLocation>
</comment>
<dbReference type="PANTHER" id="PTHR23530">
    <property type="entry name" value="TRANSPORT PROTEIN-RELATED"/>
    <property type="match status" value="1"/>
</dbReference>
<feature type="transmembrane region" description="Helical" evidence="5">
    <location>
        <begin position="20"/>
        <end position="36"/>
    </location>
</feature>
<dbReference type="RefSeq" id="WP_091641791.1">
    <property type="nucleotide sequence ID" value="NZ_FMHW01000002.1"/>
</dbReference>
<protein>
    <submittedName>
        <fullName evidence="6">Predicted arabinose efflux permease, MFS family</fullName>
    </submittedName>
</protein>
<dbReference type="Pfam" id="PF07690">
    <property type="entry name" value="MFS_1"/>
    <property type="match status" value="1"/>
</dbReference>
<evidence type="ECO:0000256" key="1">
    <source>
        <dbReference type="ARBA" id="ARBA00004141"/>
    </source>
</evidence>
<accession>A0A1C6S693</accession>
<evidence type="ECO:0000256" key="2">
    <source>
        <dbReference type="ARBA" id="ARBA00022692"/>
    </source>
</evidence>
<dbReference type="Proteomes" id="UP000198959">
    <property type="component" value="Unassembled WGS sequence"/>
</dbReference>
<sequence length="433" mass="44753">MSVLPAPQALRRYLMLQALRWFPVGLLAPIMVLLMIERGLSASQVGAVIAVQGFVVLLLEVPTAALADSIGRRTVLIAAGVINLASLALLVFADSLALFAVFALLQGIYRALDSGPLDSWYIDAMLAADREAEYETGLNRAGSVLGVAIALGALASSGLVALDPVPGLDSLAVPVVIAAALQLLTFAGLFVIHETAPRTGAWSLRGSMRGASIVTRDSLRLVRSSRVFLCLVLVEVVWSFGMASIDTLMPLRMTELSSSTDHTAAIMGPASSAAWLASAAGAALIPVLGRWSSPAMSAALLRILQGTAVVVMAFVAGPIGVAVAYVAAYTVQGASNPIHQGLLHRQVDSSSRTTAASLNSMASQAAFALGSVALATLADLSSLTVAIVVGAIILALAAPLYLPARWVKQASIEPAQPAAPPAAEVPERITERA</sequence>
<dbReference type="InterPro" id="IPR011701">
    <property type="entry name" value="MFS"/>
</dbReference>
<feature type="transmembrane region" description="Helical" evidence="5">
    <location>
        <begin position="45"/>
        <end position="65"/>
    </location>
</feature>
<reference evidence="7" key="1">
    <citation type="submission" date="2016-06" db="EMBL/GenBank/DDBJ databases">
        <authorList>
            <person name="Varghese N."/>
            <person name="Submissions Spin"/>
        </authorList>
    </citation>
    <scope>NUCLEOTIDE SEQUENCE [LARGE SCALE GENOMIC DNA]</scope>
    <source>
        <strain evidence="7">DSM 43817</strain>
    </source>
</reference>
<name>A0A1C6S693_9ACTN</name>
<dbReference type="GO" id="GO:0022857">
    <property type="term" value="F:transmembrane transporter activity"/>
    <property type="evidence" value="ECO:0007669"/>
    <property type="project" value="InterPro"/>
</dbReference>
<feature type="transmembrane region" description="Helical" evidence="5">
    <location>
        <begin position="380"/>
        <end position="402"/>
    </location>
</feature>
<dbReference type="SUPFAM" id="SSF103473">
    <property type="entry name" value="MFS general substrate transporter"/>
    <property type="match status" value="1"/>
</dbReference>
<dbReference type="EMBL" id="FMHW01000002">
    <property type="protein sequence ID" value="SCL24953.1"/>
    <property type="molecule type" value="Genomic_DNA"/>
</dbReference>
<feature type="transmembrane region" description="Helical" evidence="5">
    <location>
        <begin position="171"/>
        <end position="192"/>
    </location>
</feature>
<proteinExistence type="predicted"/>